<accession>A0A9N7JLJ1</accession>
<proteinExistence type="predicted"/>
<gene>
    <name evidence="1" type="ORF">CP523_10210</name>
    <name evidence="2" type="ORF">NH397_02555</name>
</gene>
<evidence type="ECO:0000313" key="4">
    <source>
        <dbReference type="Proteomes" id="UP001055437"/>
    </source>
</evidence>
<evidence type="ECO:0008006" key="5">
    <source>
        <dbReference type="Google" id="ProtNLM"/>
    </source>
</evidence>
<reference evidence="2" key="2">
    <citation type="submission" date="2022-06" db="EMBL/GenBank/DDBJ databases">
        <authorList>
            <person name="Holder M.E."/>
            <person name="Ajami N.J."/>
            <person name="Petrosino J.F."/>
        </authorList>
    </citation>
    <scope>NUCLEOTIDE SEQUENCE</scope>
    <source>
        <strain evidence="2">RMA 8861</strain>
    </source>
</reference>
<reference evidence="1 3" key="1">
    <citation type="submission" date="2017-09" db="EMBL/GenBank/DDBJ databases">
        <authorList>
            <person name="Thomas P."/>
            <person name="Seyboldt C."/>
        </authorList>
    </citation>
    <scope>NUCLEOTIDE SEQUENCE [LARGE SCALE GENOMIC DNA]</scope>
    <source>
        <strain evidence="1 3">DSM 7534</strain>
    </source>
</reference>
<name>A0A9N7JLJ1_CLOSE</name>
<dbReference type="Proteomes" id="UP001055437">
    <property type="component" value="Chromosome"/>
</dbReference>
<dbReference type="EMBL" id="CP099799">
    <property type="protein sequence ID" value="USS01342.1"/>
    <property type="molecule type" value="Genomic_DNA"/>
</dbReference>
<dbReference type="RefSeq" id="WP_066674338.1">
    <property type="nucleotide sequence ID" value="NZ_CABMIZ010000004.1"/>
</dbReference>
<organism evidence="1 3">
    <name type="scientific">Clostridium septicum</name>
    <dbReference type="NCBI Taxonomy" id="1504"/>
    <lineage>
        <taxon>Bacteria</taxon>
        <taxon>Bacillati</taxon>
        <taxon>Bacillota</taxon>
        <taxon>Clostridia</taxon>
        <taxon>Eubacteriales</taxon>
        <taxon>Clostridiaceae</taxon>
        <taxon>Clostridium</taxon>
    </lineage>
</organism>
<dbReference type="OrthoDB" id="1934444at2"/>
<dbReference type="Proteomes" id="UP000280586">
    <property type="component" value="Chromosome"/>
</dbReference>
<evidence type="ECO:0000313" key="1">
    <source>
        <dbReference type="EMBL" id="AYE34748.1"/>
    </source>
</evidence>
<dbReference type="GeneID" id="303561053"/>
<evidence type="ECO:0000313" key="3">
    <source>
        <dbReference type="Proteomes" id="UP000280586"/>
    </source>
</evidence>
<keyword evidence="4" id="KW-1185">Reference proteome</keyword>
<dbReference type="EMBL" id="CP023671">
    <property type="protein sequence ID" value="AYE34748.1"/>
    <property type="molecule type" value="Genomic_DNA"/>
</dbReference>
<sequence>MKKKFKLIPFIIFSLLFIEAIPFVEEKSQNSFNTIENKVMEECDFVQNGIKMEYVSQSTFKDEQYRLLMELKKNIKDDIQLNKNKIIYKDLEKEITVNIWEEKNKTKVEIIYLNNKNTKKSADLKKELVKFQNNKSIQVRYFTFIKGKIKTSDENYVQELLKNYIKEGTLESLDIHNGYVAKAKLRDNQRVNVGNVKYDTGEYIVVGTPMIFITY</sequence>
<dbReference type="KEGG" id="csep:CP523_10210"/>
<dbReference type="AlphaFoldDB" id="A0A9N7JLJ1"/>
<evidence type="ECO:0000313" key="2">
    <source>
        <dbReference type="EMBL" id="USS01342.1"/>
    </source>
</evidence>
<protein>
    <recommendedName>
        <fullName evidence="5">TATA-box binding protein</fullName>
    </recommendedName>
</protein>